<sequence length="453" mass="49866">ALQTCWHMGSYKSQIALMTELLRLQQKNLLPSEVTAEDISQFLVEESKSTLRVQLWEFELEDYDVDVRPLLRMVWEVNTSMKMRDIEFEARRLLNSPEAAPPQFQSSARHRYIRPRSLTEQQQEARCPKLLSSREVVIEVVPKVLQGFWLPPPTTFLNMPSQQLSTMAVGVTKAVEDRVATAMSSILCQVPFSRSIRDNLVLSIQEKVRQGHAQEVLVKKLNCFATEVLNIIADVAAREICALFQPQTHANIQAAVSEQVQQPTSAAVSPPPAPLTPLAEPPTSYSFNPPAEQPTTGIELKSVATPAPPCPMSPPAEEHPSVLEPDNNSGKTTREPDSAIESAPSHPMSPPAEEPPSVLDPENNSGKTTTQPDSATESAPSSPVSPPADPENNCAEHTKDEDSAVDPAPLCPMSPPDEVIPSVLDTEHWSEEAHQRTRLCHRVSSFTSHEPSS</sequence>
<dbReference type="EMBL" id="CM041546">
    <property type="protein sequence ID" value="KAI3361515.1"/>
    <property type="molecule type" value="Genomic_DNA"/>
</dbReference>
<evidence type="ECO:0000313" key="1">
    <source>
        <dbReference type="EMBL" id="KAI3361515.1"/>
    </source>
</evidence>
<protein>
    <submittedName>
        <fullName evidence="1">Uncharacterized protein</fullName>
    </submittedName>
</protein>
<dbReference type="Proteomes" id="UP000831701">
    <property type="component" value="Chromosome 16"/>
</dbReference>
<name>A0ACB8W1H5_9TELE</name>
<reference evidence="1" key="1">
    <citation type="submission" date="2022-04" db="EMBL/GenBank/DDBJ databases">
        <title>Jade perch genome.</title>
        <authorList>
            <person name="Chao B."/>
        </authorList>
    </citation>
    <scope>NUCLEOTIDE SEQUENCE</scope>
    <source>
        <strain evidence="1">CB-2022</strain>
    </source>
</reference>
<proteinExistence type="predicted"/>
<feature type="non-terminal residue" evidence="1">
    <location>
        <position position="1"/>
    </location>
</feature>
<organism evidence="1 2">
    <name type="scientific">Scortum barcoo</name>
    <name type="common">barcoo grunter</name>
    <dbReference type="NCBI Taxonomy" id="214431"/>
    <lineage>
        <taxon>Eukaryota</taxon>
        <taxon>Metazoa</taxon>
        <taxon>Chordata</taxon>
        <taxon>Craniata</taxon>
        <taxon>Vertebrata</taxon>
        <taxon>Euteleostomi</taxon>
        <taxon>Actinopterygii</taxon>
        <taxon>Neopterygii</taxon>
        <taxon>Teleostei</taxon>
        <taxon>Neoteleostei</taxon>
        <taxon>Acanthomorphata</taxon>
        <taxon>Eupercaria</taxon>
        <taxon>Centrarchiformes</taxon>
        <taxon>Terapontoidei</taxon>
        <taxon>Terapontidae</taxon>
        <taxon>Scortum</taxon>
    </lineage>
</organism>
<comment type="caution">
    <text evidence="1">The sequence shown here is derived from an EMBL/GenBank/DDBJ whole genome shotgun (WGS) entry which is preliminary data.</text>
</comment>
<keyword evidence="2" id="KW-1185">Reference proteome</keyword>
<evidence type="ECO:0000313" key="2">
    <source>
        <dbReference type="Proteomes" id="UP000831701"/>
    </source>
</evidence>
<accession>A0ACB8W1H5</accession>
<gene>
    <name evidence="1" type="ORF">L3Q82_013662</name>
</gene>